<evidence type="ECO:0000313" key="3">
    <source>
        <dbReference type="Proteomes" id="UP000008388"/>
    </source>
</evidence>
<proteinExistence type="predicted"/>
<dbReference type="KEGG" id="vg:26643598"/>
<dbReference type="GeneID" id="26643598"/>
<name>F8SJU8_BPPA3</name>
<keyword evidence="3" id="KW-1185">Reference proteome</keyword>
<accession>F8SJU8</accession>
<organism evidence="2 3">
    <name type="scientific">Pseudomonas phage PhiPA3</name>
    <name type="common">Pseudomonas aeruginosa phage PhiPA3</name>
    <dbReference type="NCBI Taxonomy" id="998086"/>
    <lineage>
        <taxon>Viruses</taxon>
        <taxon>Duplodnaviria</taxon>
        <taxon>Heunggongvirae</taxon>
        <taxon>Uroviricota</taxon>
        <taxon>Caudoviricetes</taxon>
        <taxon>Chimalliviridae</taxon>
        <taxon>Miltoncavirus</taxon>
        <taxon>Miltoncavirus PhiPA3</taxon>
    </lineage>
</organism>
<dbReference type="EMBL" id="HQ630627">
    <property type="protein sequence ID" value="AEH03493.1"/>
    <property type="molecule type" value="Genomic_DNA"/>
</dbReference>
<evidence type="ECO:0000313" key="2">
    <source>
        <dbReference type="EMBL" id="AEH03493.1"/>
    </source>
</evidence>
<keyword evidence="1" id="KW-0472">Membrane</keyword>
<keyword evidence="1" id="KW-0812">Transmembrane</keyword>
<keyword evidence="1" id="KW-1133">Transmembrane helix</keyword>
<dbReference type="Proteomes" id="UP000008388">
    <property type="component" value="Segment"/>
</dbReference>
<evidence type="ECO:0000256" key="1">
    <source>
        <dbReference type="SAM" id="Phobius"/>
    </source>
</evidence>
<protein>
    <submittedName>
        <fullName evidence="2">Uncharacterized protein 069</fullName>
    </submittedName>
</protein>
<feature type="transmembrane region" description="Helical" evidence="1">
    <location>
        <begin position="48"/>
        <end position="70"/>
    </location>
</feature>
<dbReference type="RefSeq" id="YP_009217149.1">
    <property type="nucleotide sequence ID" value="NC_028999.1"/>
</dbReference>
<organismHost>
    <name type="scientific">Pseudomonas aeruginosa</name>
    <dbReference type="NCBI Taxonomy" id="287"/>
</organismHost>
<reference evidence="2 3" key="1">
    <citation type="journal article" date="2011" name="Microbiology">
        <title>The Pseudomonas aeruginosa generalized transducing phage phiPA3 is a new member of the phiKZ-like group of 'jumbo' phages, and infects model laboratory strains and clinical isolates from cystic fibrosis patients.</title>
        <authorList>
            <person name="Monson R."/>
            <person name="Foulds I."/>
            <person name="Foweraker J."/>
            <person name="Welch M."/>
            <person name="Salmond G.P."/>
        </authorList>
    </citation>
    <scope>NUCLEOTIDE SEQUENCE [LARGE SCALE GENOMIC DNA]</scope>
</reference>
<gene>
    <name evidence="2" type="primary">069</name>
</gene>
<feature type="transmembrane region" description="Helical" evidence="1">
    <location>
        <begin position="6"/>
        <end position="27"/>
    </location>
</feature>
<sequence>MFAIGGPLLTVATYARLIHYFLLKTYYKKSRLHPFDKRVAGWFKRMSNIAFVLYIPVLCFYIFGLGLVAFKRLQ</sequence>